<reference evidence="2 3" key="1">
    <citation type="submission" date="2024-07" db="EMBL/GenBank/DDBJ databases">
        <title>Uliginosibacterium flavum JJ3220;KACC:17644.</title>
        <authorList>
            <person name="Kim M.K."/>
        </authorList>
    </citation>
    <scope>NUCLEOTIDE SEQUENCE [LARGE SCALE GENOMIC DNA]</scope>
    <source>
        <strain evidence="2 3">KACC:17644</strain>
    </source>
</reference>
<evidence type="ECO:0000313" key="2">
    <source>
        <dbReference type="EMBL" id="MET7012937.1"/>
    </source>
</evidence>
<keyword evidence="3" id="KW-1185">Reference proteome</keyword>
<gene>
    <name evidence="2" type="ORF">ABXR19_01970</name>
</gene>
<dbReference type="RefSeq" id="WP_354599402.1">
    <property type="nucleotide sequence ID" value="NZ_JBEWZI010000002.1"/>
</dbReference>
<accession>A0ABV2TG85</accession>
<feature type="chain" id="PRO_5047026116" evidence="1">
    <location>
        <begin position="22"/>
        <end position="125"/>
    </location>
</feature>
<comment type="caution">
    <text evidence="2">The sequence shown here is derived from an EMBL/GenBank/DDBJ whole genome shotgun (WGS) entry which is preliminary data.</text>
</comment>
<proteinExistence type="predicted"/>
<keyword evidence="1" id="KW-0732">Signal</keyword>
<feature type="signal peptide" evidence="1">
    <location>
        <begin position="1"/>
        <end position="21"/>
    </location>
</feature>
<dbReference type="Proteomes" id="UP001549691">
    <property type="component" value="Unassembled WGS sequence"/>
</dbReference>
<protein>
    <submittedName>
        <fullName evidence="2">Uncharacterized protein</fullName>
    </submittedName>
</protein>
<evidence type="ECO:0000313" key="3">
    <source>
        <dbReference type="Proteomes" id="UP001549691"/>
    </source>
</evidence>
<dbReference type="EMBL" id="JBEWZI010000002">
    <property type="protein sequence ID" value="MET7012937.1"/>
    <property type="molecule type" value="Genomic_DNA"/>
</dbReference>
<name>A0ABV2TG85_9RHOO</name>
<sequence length="125" mass="13781">MKKLLSIALSLGLLLASTVYAQYSDPVRPIPANAPKAKMIVAGERTLNLNGKDFMLAPGGVIVNEKNLSTVTTALDNGYTYIVRVKFDSQAQIQRVWILTAAENEVEAPKLAGDSSFWQWLFPWL</sequence>
<evidence type="ECO:0000256" key="1">
    <source>
        <dbReference type="SAM" id="SignalP"/>
    </source>
</evidence>
<organism evidence="2 3">
    <name type="scientific">Uliginosibacterium flavum</name>
    <dbReference type="NCBI Taxonomy" id="1396831"/>
    <lineage>
        <taxon>Bacteria</taxon>
        <taxon>Pseudomonadati</taxon>
        <taxon>Pseudomonadota</taxon>
        <taxon>Betaproteobacteria</taxon>
        <taxon>Rhodocyclales</taxon>
        <taxon>Zoogloeaceae</taxon>
        <taxon>Uliginosibacterium</taxon>
    </lineage>
</organism>